<proteinExistence type="inferred from homology"/>
<evidence type="ECO:0000256" key="5">
    <source>
        <dbReference type="ARBA" id="ARBA00022989"/>
    </source>
</evidence>
<sequence>MPDKIEKKEIEEEYVSSEVVKTKPSKEPIKTKLKRKSSEHSNWAKQHQDGLILFQHTVVAFCTFHIFNTISYYYYVSKDSVQATGLDHLLNGLTQTFKLPEFFNCEYIEHIRFDALKAGTFFAVAVTVIYIIWFYYKKATKRNRRVGEEYGSAKKGDIWKEAAPLNAKNNPDTNKRSEFNNTILSQNIQVDMDTRHTMLNNNVFVVGGSGAGKTRFFVKPNCLQMACNYIIIDPKGSVAEEIGHAFEKEKYEIRYLNLVNMEKSMRYNPFEYFNEPLDVQKFVNNLVENTKDANSVGGDDFFVKSEITWMCAIIFYIMATCKGTDRCNMNTLMLMLDHSKAYEDDSDEKMSEVDFMFTELEHQMSLKNHGRSEYGYDDLAVRNYKIFKMGAGKTAKSILISVGVRLSIFNQPALRNLLSKDELHLEHLGTPMVKSIKYPDDLEHDISRDKYEIIIKKKKENNKNCGDPEYENLSKDRLRKVVLFVITNDHEKTFAFLSSIILEQIYTQLYAAADERHDKKLPIHTRIINDEFANTGKQPDYARKISTMRSREISTCVIVQGISQIKSKSLYGDDWEAIFENCDMTLFLGSKGPSTLEQMTKLAGKETDVVETTSVQYGVNRTVTKNENLIARDQYDYSELGRLDISLCLVHIKGHQVYEDKKYDVKQHPNAYLTMDTKGSKKDQAANRFDIEAYDDTAKKIEIARSKNVIQDLKDEHIDIDQLEGLLDGEILESGNVFDLPEAYFDFDEDMLSAIEAEMEKEGDTDLSMKFLPI</sequence>
<feature type="domain" description="TraD/TraG TraM recognition site" evidence="8">
    <location>
        <begin position="526"/>
        <end position="634"/>
    </location>
</feature>
<keyword evidence="4 7" id="KW-0812">Transmembrane</keyword>
<dbReference type="NCBIfam" id="NF045973">
    <property type="entry name" value="conju_CD1115"/>
    <property type="match status" value="1"/>
</dbReference>
<dbReference type="InterPro" id="IPR032689">
    <property type="entry name" value="TraG-D_C"/>
</dbReference>
<keyword evidence="5 7" id="KW-1133">Transmembrane helix</keyword>
<protein>
    <submittedName>
        <fullName evidence="9">Type IV secretory system conjugative DNA transfer family protein</fullName>
    </submittedName>
</protein>
<evidence type="ECO:0000259" key="8">
    <source>
        <dbReference type="Pfam" id="PF12696"/>
    </source>
</evidence>
<dbReference type="Pfam" id="PF02534">
    <property type="entry name" value="T4SS-DNA_transf"/>
    <property type="match status" value="1"/>
</dbReference>
<dbReference type="InterPro" id="IPR003688">
    <property type="entry name" value="TraG/VirD4"/>
</dbReference>
<dbReference type="Proteomes" id="UP001220658">
    <property type="component" value="Unassembled WGS sequence"/>
</dbReference>
<reference evidence="9" key="1">
    <citation type="submission" date="2023-01" db="EMBL/GenBank/DDBJ databases">
        <title>Human gut microbiome strain richness.</title>
        <authorList>
            <person name="Chen-Liaw A."/>
        </authorList>
    </citation>
    <scope>NUCLEOTIDE SEQUENCE</scope>
    <source>
        <strain evidence="9">D55st1_G4_D55t1_190419</strain>
    </source>
</reference>
<dbReference type="EMBL" id="JAQNCK010000009">
    <property type="protein sequence ID" value="MDC0827988.1"/>
    <property type="molecule type" value="Genomic_DNA"/>
</dbReference>
<evidence type="ECO:0000256" key="6">
    <source>
        <dbReference type="ARBA" id="ARBA00023136"/>
    </source>
</evidence>
<evidence type="ECO:0000256" key="4">
    <source>
        <dbReference type="ARBA" id="ARBA00022692"/>
    </source>
</evidence>
<dbReference type="AlphaFoldDB" id="A0AAW6FSA3"/>
<organism evidence="9 10">
    <name type="scientific">Faecalitalea cylindroides</name>
    <dbReference type="NCBI Taxonomy" id="39483"/>
    <lineage>
        <taxon>Bacteria</taxon>
        <taxon>Bacillati</taxon>
        <taxon>Bacillota</taxon>
        <taxon>Erysipelotrichia</taxon>
        <taxon>Erysipelotrichales</taxon>
        <taxon>Erysipelotrichaceae</taxon>
        <taxon>Faecalitalea</taxon>
    </lineage>
</organism>
<dbReference type="InterPro" id="IPR027417">
    <property type="entry name" value="P-loop_NTPase"/>
</dbReference>
<dbReference type="GO" id="GO:0005886">
    <property type="term" value="C:plasma membrane"/>
    <property type="evidence" value="ECO:0007669"/>
    <property type="project" value="UniProtKB-SubCell"/>
</dbReference>
<evidence type="ECO:0000256" key="7">
    <source>
        <dbReference type="SAM" id="Phobius"/>
    </source>
</evidence>
<accession>A0AAW6FSA3</accession>
<comment type="caution">
    <text evidence="9">The sequence shown here is derived from an EMBL/GenBank/DDBJ whole genome shotgun (WGS) entry which is preliminary data.</text>
</comment>
<dbReference type="PANTHER" id="PTHR37937">
    <property type="entry name" value="CONJUGATIVE TRANSFER: DNA TRANSPORT"/>
    <property type="match status" value="1"/>
</dbReference>
<dbReference type="RefSeq" id="WP_195191163.1">
    <property type="nucleotide sequence ID" value="NZ_JADMUL010000011.1"/>
</dbReference>
<gene>
    <name evidence="9" type="ORF">POG00_04600</name>
</gene>
<keyword evidence="6 7" id="KW-0472">Membrane</keyword>
<name>A0AAW6FSA3_9FIRM</name>
<dbReference type="CDD" id="cd01127">
    <property type="entry name" value="TrwB_TraG_TraD_VirD4"/>
    <property type="match status" value="2"/>
</dbReference>
<evidence type="ECO:0000313" key="10">
    <source>
        <dbReference type="Proteomes" id="UP001220658"/>
    </source>
</evidence>
<feature type="transmembrane region" description="Helical" evidence="7">
    <location>
        <begin position="118"/>
        <end position="136"/>
    </location>
</feature>
<dbReference type="SUPFAM" id="SSF52540">
    <property type="entry name" value="P-loop containing nucleoside triphosphate hydrolases"/>
    <property type="match status" value="1"/>
</dbReference>
<comment type="similarity">
    <text evidence="2">Belongs to the VirD4/TraG family.</text>
</comment>
<comment type="subcellular location">
    <subcellularLocation>
        <location evidence="1">Cell membrane</location>
        <topology evidence="1">Multi-pass membrane protein</topology>
    </subcellularLocation>
</comment>
<dbReference type="Pfam" id="PF12696">
    <property type="entry name" value="TraG-D_C"/>
    <property type="match status" value="1"/>
</dbReference>
<dbReference type="Gene3D" id="3.40.50.300">
    <property type="entry name" value="P-loop containing nucleotide triphosphate hydrolases"/>
    <property type="match status" value="1"/>
</dbReference>
<evidence type="ECO:0000256" key="3">
    <source>
        <dbReference type="ARBA" id="ARBA00022475"/>
    </source>
</evidence>
<keyword evidence="3" id="KW-1003">Cell membrane</keyword>
<dbReference type="InterPro" id="IPR051539">
    <property type="entry name" value="T4SS-coupling_protein"/>
</dbReference>
<evidence type="ECO:0000313" key="9">
    <source>
        <dbReference type="EMBL" id="MDC0827988.1"/>
    </source>
</evidence>
<feature type="transmembrane region" description="Helical" evidence="7">
    <location>
        <begin position="51"/>
        <end position="75"/>
    </location>
</feature>
<evidence type="ECO:0000256" key="2">
    <source>
        <dbReference type="ARBA" id="ARBA00008806"/>
    </source>
</evidence>
<dbReference type="PANTHER" id="PTHR37937:SF1">
    <property type="entry name" value="CONJUGATIVE TRANSFER: DNA TRANSPORT"/>
    <property type="match status" value="1"/>
</dbReference>
<evidence type="ECO:0000256" key="1">
    <source>
        <dbReference type="ARBA" id="ARBA00004651"/>
    </source>
</evidence>